<dbReference type="Pfam" id="PF00001">
    <property type="entry name" value="7tm_1"/>
    <property type="match status" value="1"/>
</dbReference>
<proteinExistence type="evidence at transcript level"/>
<dbReference type="Gene3D" id="1.20.1070.10">
    <property type="entry name" value="Rhodopsin 7-helix transmembrane proteins"/>
    <property type="match status" value="1"/>
</dbReference>
<dbReference type="SMART" id="SM01381">
    <property type="entry name" value="7TM_GPCR_Srsx"/>
    <property type="match status" value="1"/>
</dbReference>
<evidence type="ECO:0000256" key="3">
    <source>
        <dbReference type="ARBA" id="ARBA00022989"/>
    </source>
</evidence>
<dbReference type="InterPro" id="IPR000276">
    <property type="entry name" value="GPCR_Rhodpsn"/>
</dbReference>
<reference evidence="12" key="2">
    <citation type="submission" date="2015-01" db="EMBL/GenBank/DDBJ databases">
        <authorList>
            <person name="Yoshida M."/>
            <person name="Moroz L.L."/>
            <person name="Ogura A."/>
        </authorList>
    </citation>
    <scope>NUCLEOTIDE SEQUENCE</scope>
</reference>
<feature type="transmembrane region" description="Helical" evidence="10">
    <location>
        <begin position="278"/>
        <end position="301"/>
    </location>
</feature>
<evidence type="ECO:0000256" key="2">
    <source>
        <dbReference type="ARBA" id="ARBA00022692"/>
    </source>
</evidence>
<keyword evidence="5 10" id="KW-0472">Membrane</keyword>
<dbReference type="AlphaFoldDB" id="A0A0H5ATB0"/>
<feature type="compositionally biased region" description="Basic and acidic residues" evidence="9">
    <location>
        <begin position="435"/>
        <end position="446"/>
    </location>
</feature>
<evidence type="ECO:0000256" key="5">
    <source>
        <dbReference type="ARBA" id="ARBA00023136"/>
    </source>
</evidence>
<reference evidence="12" key="1">
    <citation type="journal article" date="2015" name="Integr. Comp. Biol.">
        <title>Molecular Evidence for Convergence and Parallelism in Evolution of Complex Brains of Cephalopod Molluscs: Insights from Visual Systems.</title>
        <authorList>
            <person name="Yoshida M.A."/>
            <person name="Ogura A."/>
            <person name="Ikeo K."/>
            <person name="Shigeno S."/>
            <person name="Moritaki T."/>
            <person name="Winters G.C."/>
            <person name="Kohn A.B."/>
            <person name="Moroz L.L."/>
        </authorList>
    </citation>
    <scope>NUCLEOTIDE SEQUENCE</scope>
</reference>
<feature type="region of interest" description="Disordered" evidence="9">
    <location>
        <begin position="423"/>
        <end position="446"/>
    </location>
</feature>
<evidence type="ECO:0000256" key="8">
    <source>
        <dbReference type="RuleBase" id="RU000688"/>
    </source>
</evidence>
<dbReference type="PROSITE" id="PS50262">
    <property type="entry name" value="G_PROTEIN_RECEP_F1_2"/>
    <property type="match status" value="1"/>
</dbReference>
<name>A0A0H5ATB0_IDIPA</name>
<evidence type="ECO:0000256" key="1">
    <source>
        <dbReference type="ARBA" id="ARBA00004141"/>
    </source>
</evidence>
<feature type="non-terminal residue" evidence="12">
    <location>
        <position position="1"/>
    </location>
</feature>
<evidence type="ECO:0000313" key="12">
    <source>
        <dbReference type="EMBL" id="BAR90773.1"/>
    </source>
</evidence>
<dbReference type="SUPFAM" id="SSF81321">
    <property type="entry name" value="Family A G protein-coupled receptor-like"/>
    <property type="match status" value="1"/>
</dbReference>
<sequence length="446" mass="49800">NALMFFSGQFSISPVDMSIPVPVAKFPDLINSTEVYYLMSQTMHNSLVTIRGHQENTVSREAGLIVALVLAMFSAASFLLNGAVIVLFMLRKDLLTPTNVFIVTLSVCDFLIATLGNPLAIVSSAMRRWYFGRSVCVWYGFLMTFLGLSAISLLTAISVDRYVLIVHTMRTMTISLRTSVVCLICCGLYALFWAVMPLLGWNGYVTEINGIACSVDWQGETPAATSYIILLLICCLIIPMFLIGFSYIRIFMTVYKKSHSNQMTQINSRIETKVAKTIFFVTLAFLASWLPYAIVSLLFVIGDPGNIITPAAEISCAILAKCSVIWNPLIYVMTNAQLRKSMLDVFRNMCLYLNCNRKEYAMNGREEKLEMMKSKRRRSPFRREEPSFNTEVSVAAHSKVVHLEAVDVGLIHTAPSPVLIERNTSEIMPDVDSSETERPADDVTGL</sequence>
<keyword evidence="7 8" id="KW-0807">Transducer</keyword>
<dbReference type="InterPro" id="IPR017452">
    <property type="entry name" value="GPCR_Rhodpsn_7TM"/>
</dbReference>
<feature type="transmembrane region" description="Helical" evidence="10">
    <location>
        <begin position="307"/>
        <end position="332"/>
    </location>
</feature>
<dbReference type="PANTHER" id="PTHR24240">
    <property type="entry name" value="OPSIN"/>
    <property type="match status" value="1"/>
</dbReference>
<dbReference type="GO" id="GO:0016020">
    <property type="term" value="C:membrane"/>
    <property type="evidence" value="ECO:0007669"/>
    <property type="project" value="UniProtKB-SubCell"/>
</dbReference>
<evidence type="ECO:0000256" key="7">
    <source>
        <dbReference type="ARBA" id="ARBA00023224"/>
    </source>
</evidence>
<feature type="transmembrane region" description="Helical" evidence="10">
    <location>
        <begin position="180"/>
        <end position="204"/>
    </location>
</feature>
<keyword evidence="2 8" id="KW-0812">Transmembrane</keyword>
<feature type="transmembrane region" description="Helical" evidence="10">
    <location>
        <begin position="137"/>
        <end position="159"/>
    </location>
</feature>
<keyword evidence="6 8" id="KW-0675">Receptor</keyword>
<evidence type="ECO:0000259" key="11">
    <source>
        <dbReference type="PROSITE" id="PS50262"/>
    </source>
</evidence>
<protein>
    <submittedName>
        <fullName evidence="12">Ciliary opsin</fullName>
    </submittedName>
</protein>
<dbReference type="PROSITE" id="PS00237">
    <property type="entry name" value="G_PROTEIN_RECEP_F1_1"/>
    <property type="match status" value="1"/>
</dbReference>
<evidence type="ECO:0000256" key="10">
    <source>
        <dbReference type="SAM" id="Phobius"/>
    </source>
</evidence>
<feature type="domain" description="G-protein coupled receptors family 1 profile" evidence="11">
    <location>
        <begin position="80"/>
        <end position="331"/>
    </location>
</feature>
<evidence type="ECO:0000256" key="4">
    <source>
        <dbReference type="ARBA" id="ARBA00023040"/>
    </source>
</evidence>
<comment type="similarity">
    <text evidence="8">Belongs to the G-protein coupled receptor 1 family.</text>
</comment>
<comment type="subcellular location">
    <subcellularLocation>
        <location evidence="1">Membrane</location>
        <topology evidence="1">Multi-pass membrane protein</topology>
    </subcellularLocation>
</comment>
<feature type="transmembrane region" description="Helical" evidence="10">
    <location>
        <begin position="100"/>
        <end position="125"/>
    </location>
</feature>
<feature type="transmembrane region" description="Helical" evidence="10">
    <location>
        <begin position="224"/>
        <end position="248"/>
    </location>
</feature>
<evidence type="ECO:0000256" key="9">
    <source>
        <dbReference type="SAM" id="MobiDB-lite"/>
    </source>
</evidence>
<dbReference type="EMBL" id="LC021436">
    <property type="protein sequence ID" value="BAR90773.1"/>
    <property type="molecule type" value="mRNA"/>
</dbReference>
<dbReference type="GO" id="GO:0004930">
    <property type="term" value="F:G protein-coupled receptor activity"/>
    <property type="evidence" value="ECO:0007669"/>
    <property type="project" value="UniProtKB-KW"/>
</dbReference>
<dbReference type="PRINTS" id="PR00237">
    <property type="entry name" value="GPCRRHODOPSN"/>
</dbReference>
<dbReference type="InterPro" id="IPR050125">
    <property type="entry name" value="GPCR_opsins"/>
</dbReference>
<organism evidence="12">
    <name type="scientific">Idiosepius paradoxus</name>
    <name type="common">Northern pygmy squid</name>
    <dbReference type="NCBI Taxonomy" id="294707"/>
    <lineage>
        <taxon>Eukaryota</taxon>
        <taxon>Metazoa</taxon>
        <taxon>Spiralia</taxon>
        <taxon>Lophotrochozoa</taxon>
        <taxon>Mollusca</taxon>
        <taxon>Cephalopoda</taxon>
        <taxon>Coleoidea</taxon>
        <taxon>Decapodiformes</taxon>
        <taxon>Decapodiformes incertae sedis</taxon>
        <taxon>Idiosepiidae</taxon>
        <taxon>Idiosepius</taxon>
    </lineage>
</organism>
<keyword evidence="4 8" id="KW-0297">G-protein coupled receptor</keyword>
<evidence type="ECO:0000256" key="6">
    <source>
        <dbReference type="ARBA" id="ARBA00023170"/>
    </source>
</evidence>
<dbReference type="CDD" id="cd14969">
    <property type="entry name" value="7tmA_Opsins_type2_animals"/>
    <property type="match status" value="1"/>
</dbReference>
<keyword evidence="3 10" id="KW-1133">Transmembrane helix</keyword>
<accession>A0A0H5ATB0</accession>
<feature type="transmembrane region" description="Helical" evidence="10">
    <location>
        <begin position="64"/>
        <end position="88"/>
    </location>
</feature>